<protein>
    <submittedName>
        <fullName evidence="2">Gene 88 protein</fullName>
    </submittedName>
</protein>
<sequence length="218" mass="24201">MVNEIKPLGVGESPFSSNSVTGYSINFPIAKTCSPTTVCGATCYAGCGPITWSASLAKQQRNLITCMENPIAFANIVWTRAKKMGLDFIVWNGSGDLFAESVIAINHISKVCPEIRQWVRTRKPLFAGQINDSKNVFVHFSLDKDSLDRAERVVFKAKNHFFSYQYAPNEIGPYPKKCKVVFGHDYKMPEGITGKEVCPLNTLENIKGACVSCRRCFT</sequence>
<dbReference type="EMBL" id="LR796705">
    <property type="protein sequence ID" value="CAB4161407.1"/>
    <property type="molecule type" value="Genomic_DNA"/>
</dbReference>
<dbReference type="InterPro" id="IPR020290">
    <property type="entry name" value="Gp88"/>
</dbReference>
<proteinExistence type="predicted"/>
<gene>
    <name evidence="2" type="ORF">UFOVP731_50</name>
</gene>
<accession>A0A6J5NQW6</accession>
<feature type="domain" description="Gene product 88" evidence="1">
    <location>
        <begin position="22"/>
        <end position="217"/>
    </location>
</feature>
<reference evidence="2" key="1">
    <citation type="submission" date="2020-04" db="EMBL/GenBank/DDBJ databases">
        <authorList>
            <person name="Chiriac C."/>
            <person name="Salcher M."/>
            <person name="Ghai R."/>
            <person name="Kavagutti S V."/>
        </authorList>
    </citation>
    <scope>NUCLEOTIDE SEQUENCE</scope>
</reference>
<evidence type="ECO:0000259" key="1">
    <source>
        <dbReference type="Pfam" id="PF17338"/>
    </source>
</evidence>
<dbReference type="Pfam" id="PF17338">
    <property type="entry name" value="GP88"/>
    <property type="match status" value="1"/>
</dbReference>
<evidence type="ECO:0000313" key="2">
    <source>
        <dbReference type="EMBL" id="CAB4161407.1"/>
    </source>
</evidence>
<name>A0A6J5NQW6_9CAUD</name>
<organism evidence="2">
    <name type="scientific">uncultured Caudovirales phage</name>
    <dbReference type="NCBI Taxonomy" id="2100421"/>
    <lineage>
        <taxon>Viruses</taxon>
        <taxon>Duplodnaviria</taxon>
        <taxon>Heunggongvirae</taxon>
        <taxon>Uroviricota</taxon>
        <taxon>Caudoviricetes</taxon>
        <taxon>Peduoviridae</taxon>
        <taxon>Maltschvirus</taxon>
        <taxon>Maltschvirus maltsch</taxon>
    </lineage>
</organism>